<dbReference type="GO" id="GO:0005524">
    <property type="term" value="F:ATP binding"/>
    <property type="evidence" value="ECO:0007669"/>
    <property type="project" value="UniProtKB-UniRule"/>
</dbReference>
<dbReference type="GO" id="GO:0007015">
    <property type="term" value="P:actin filament organization"/>
    <property type="evidence" value="ECO:0007669"/>
    <property type="project" value="TreeGrafter"/>
</dbReference>
<dbReference type="Gene3D" id="1.10.10.820">
    <property type="match status" value="1"/>
</dbReference>
<evidence type="ECO:0000256" key="7">
    <source>
        <dbReference type="ARBA" id="ARBA00023175"/>
    </source>
</evidence>
<dbReference type="PRINTS" id="PR00452">
    <property type="entry name" value="SH3DOMAIN"/>
</dbReference>
<dbReference type="GO" id="GO:0006897">
    <property type="term" value="P:endocytosis"/>
    <property type="evidence" value="ECO:0007669"/>
    <property type="project" value="TreeGrafter"/>
</dbReference>
<keyword evidence="3 9" id="KW-0728">SH3 domain</keyword>
<feature type="compositionally biased region" description="Low complexity" evidence="11">
    <location>
        <begin position="1032"/>
        <end position="1049"/>
    </location>
</feature>
<comment type="subcellular location">
    <subcellularLocation>
        <location evidence="1">Cytoplasm</location>
        <location evidence="1">Cytoskeleton</location>
        <location evidence="1">Actin patch</location>
    </subcellularLocation>
</comment>
<dbReference type="Gene3D" id="3.40.850.10">
    <property type="entry name" value="Kinesin motor domain"/>
    <property type="match status" value="1"/>
</dbReference>
<dbReference type="EMBL" id="LT551165">
    <property type="protein sequence ID" value="SAL96566.1"/>
    <property type="molecule type" value="Genomic_DNA"/>
</dbReference>
<organism evidence="15">
    <name type="scientific">Absidia glauca</name>
    <name type="common">Pin mould</name>
    <dbReference type="NCBI Taxonomy" id="4829"/>
    <lineage>
        <taxon>Eukaryota</taxon>
        <taxon>Fungi</taxon>
        <taxon>Fungi incertae sedis</taxon>
        <taxon>Mucoromycota</taxon>
        <taxon>Mucoromycotina</taxon>
        <taxon>Mucoromycetes</taxon>
        <taxon>Mucorales</taxon>
        <taxon>Cunninghamellaceae</taxon>
        <taxon>Absidia</taxon>
    </lineage>
</organism>
<dbReference type="CDD" id="cd11856">
    <property type="entry name" value="SH3_p47phox_like"/>
    <property type="match status" value="1"/>
</dbReference>
<dbReference type="InterPro" id="IPR027417">
    <property type="entry name" value="P-loop_NTPase"/>
</dbReference>
<dbReference type="GO" id="GO:0000146">
    <property type="term" value="F:microfilament motor activity"/>
    <property type="evidence" value="ECO:0007669"/>
    <property type="project" value="TreeGrafter"/>
</dbReference>
<dbReference type="FunFam" id="1.20.58.530:FF:000007">
    <property type="entry name" value="Myosin IE"/>
    <property type="match status" value="1"/>
</dbReference>
<feature type="region of interest" description="Disordered" evidence="11">
    <location>
        <begin position="928"/>
        <end position="1080"/>
    </location>
</feature>
<feature type="region of interest" description="Disordered" evidence="11">
    <location>
        <begin position="1132"/>
        <end position="1229"/>
    </location>
</feature>
<keyword evidence="7 10" id="KW-0505">Motor protein</keyword>
<keyword evidence="16" id="KW-1185">Reference proteome</keyword>
<dbReference type="GO" id="GO:0051015">
    <property type="term" value="F:actin filament binding"/>
    <property type="evidence" value="ECO:0007669"/>
    <property type="project" value="TreeGrafter"/>
</dbReference>
<keyword evidence="6 10" id="KW-0518">Myosin</keyword>
<dbReference type="OrthoDB" id="6108017at2759"/>
<dbReference type="CDD" id="cd01378">
    <property type="entry name" value="MYSc_Myo1"/>
    <property type="match status" value="1"/>
</dbReference>
<keyword evidence="4 10" id="KW-0547">Nucleotide-binding</keyword>
<proteinExistence type="inferred from homology"/>
<dbReference type="SMART" id="SM00242">
    <property type="entry name" value="MYSc"/>
    <property type="match status" value="1"/>
</dbReference>
<dbReference type="Proteomes" id="UP000078561">
    <property type="component" value="Unassembled WGS sequence"/>
</dbReference>
<feature type="compositionally biased region" description="Low complexity" evidence="11">
    <location>
        <begin position="1151"/>
        <end position="1163"/>
    </location>
</feature>
<evidence type="ECO:0000256" key="10">
    <source>
        <dbReference type="PROSITE-ProRule" id="PRU00782"/>
    </source>
</evidence>
<evidence type="ECO:0000256" key="3">
    <source>
        <dbReference type="ARBA" id="ARBA00022443"/>
    </source>
</evidence>
<dbReference type="AlphaFoldDB" id="A0A168LDF4"/>
<gene>
    <name evidence="15" type="primary">ABSGL_01982.1 scaffold 2596</name>
</gene>
<dbReference type="Gene3D" id="1.20.5.4820">
    <property type="match status" value="1"/>
</dbReference>
<feature type="compositionally biased region" description="Acidic residues" evidence="11">
    <location>
        <begin position="1218"/>
        <end position="1229"/>
    </location>
</feature>
<sequence>MKKFGKKAITAKRPARADWKDSAKKKQVGVSDMTLLTKITNEAINENLMKRWQNGDIYTYIGHVLISVNPFRDLGIYSEDVLASYQGKNLLEMPPHVFAIAEAAYHHMNGYKENQCIIISGESGAGKTEAAKRIMQYIAAVSGGKSSAIQKTKDMVLATNPLLESFGCAKTLRNNNSSRHGKYLEIQFNPQGEPIGAIITNYLLEKNRVVGQIENERNFHIFYQLTKAAPQEYKEQFGLQGPESFLYTSKSNCLNVDGIDDVKEYHDTVNAMGVIGLQKSEQDAIFKVLSSVLWLGNVVFSENDEGHATITDMDVVNFLAYLLDVDADALYKALTVRVMETQRGGRRGSVYEVPLNMVQAASVRDALSKALYERLFEWIVARVNVSLQAQGQVNCVVGVLDIYGFEIFDDNSFEQLCINYVNEKLQQIFIELTLKAEQDEYVKEQIEWTPIKFFNNKVVCDLIEEKRPPGIFAALNDACATAHADPSAADSSFVQRLGFLSTNQHFESRGNKFLIRHYAGDVMYNVEGLTDKNKDSLLKDLLDLAASSGDTFLSQTLFSERVDPNSKKRPPTASDKIKASCNALVTKLMQCHPSYVRTIKPNDSKSSKEYDQKRVLHQVQYLGLCENIRVRRAGFAYRTTFEKFVERFYLLCPTTGYAGDYIWSGDARSGCEEILKHNNIASTDWQMGTSKIFIRRPETIFALEELRDKYWHNMATRIQRFWRLNKHSIGHLQLRDYGNQLLGHRKERRRFSLVSQRRFAGDYLDVKNGSGVGGMIRNTMNLQGNEDVVFSMRCSMLVPRAMRSSVPSPRTVVITNQNVHILITTKSGGSLQMMDEKVVSFNSIQGISTSTLRDDWLILHVNGSPDGDLVLSCIFKTEMAAHIVQQSNGKINLNVEQQIQYSKKGGKPTMMKFVKDEAVRRDDVYKSHVVRVPSGEPASSESAGLIGTKASMNGGRQRQQQQPRSIPAARPIPSSTQNQRTSYQPPATGARPAPALPTTNRPTPTPPSFGNNRPTPTPPSIANNRPTPPPVIGSSSIPSSRPSIPAGGSQQRRAAPPPPPPPSQISPPPPPPPAKPSLPKFKAIYPFQSAEEGEIAFEKGDILEIKEKDENGWWLAQYQGKEGWVPSNYLEEYTPPVSRSVPPPPPPAARRPPSQQVSPQQVPAWKTQLAARNSSPMNASKPSIPAKPQIPAAQPAAVNSQATSLADAIRARRAQAQADDDDDDDDEWK</sequence>
<keyword evidence="8 10" id="KW-0009">Actin-binding</keyword>
<dbReference type="PANTHER" id="PTHR13140:SF837">
    <property type="entry name" value="MYOSIN-3-RELATED"/>
    <property type="match status" value="1"/>
</dbReference>
<dbReference type="GO" id="GO:0051286">
    <property type="term" value="C:cell tip"/>
    <property type="evidence" value="ECO:0007669"/>
    <property type="project" value="TreeGrafter"/>
</dbReference>
<evidence type="ECO:0000256" key="2">
    <source>
        <dbReference type="ARBA" id="ARBA00008314"/>
    </source>
</evidence>
<dbReference type="PROSITE" id="PS51757">
    <property type="entry name" value="TH1"/>
    <property type="match status" value="1"/>
</dbReference>
<dbReference type="InterPro" id="IPR010926">
    <property type="entry name" value="Myosin_TH1"/>
</dbReference>
<accession>A0A168LDF4</accession>
<dbReference type="GO" id="GO:0030479">
    <property type="term" value="C:actin cortical patch"/>
    <property type="evidence" value="ECO:0007669"/>
    <property type="project" value="UniProtKB-SubCell"/>
</dbReference>
<feature type="compositionally biased region" description="Polar residues" evidence="11">
    <location>
        <begin position="973"/>
        <end position="985"/>
    </location>
</feature>
<dbReference type="SMART" id="SM00326">
    <property type="entry name" value="SH3"/>
    <property type="match status" value="1"/>
</dbReference>
<name>A0A168LDF4_ABSGL</name>
<dbReference type="InterPro" id="IPR036028">
    <property type="entry name" value="SH3-like_dom_sf"/>
</dbReference>
<dbReference type="GO" id="GO:0005886">
    <property type="term" value="C:plasma membrane"/>
    <property type="evidence" value="ECO:0007669"/>
    <property type="project" value="TreeGrafter"/>
</dbReference>
<evidence type="ECO:0000313" key="15">
    <source>
        <dbReference type="EMBL" id="SAL96566.1"/>
    </source>
</evidence>
<feature type="domain" description="SH3" evidence="12">
    <location>
        <begin position="1076"/>
        <end position="1135"/>
    </location>
</feature>
<feature type="compositionally biased region" description="Low complexity" evidence="11">
    <location>
        <begin position="1180"/>
        <end position="1197"/>
    </location>
</feature>
<evidence type="ECO:0000259" key="14">
    <source>
        <dbReference type="PROSITE" id="PS51757"/>
    </source>
</evidence>
<protein>
    <recommendedName>
        <fullName evidence="17">Myosin-1</fullName>
    </recommendedName>
</protein>
<reference evidence="15" key="1">
    <citation type="submission" date="2016-04" db="EMBL/GenBank/DDBJ databases">
        <authorList>
            <person name="Evans L.H."/>
            <person name="Alamgir A."/>
            <person name="Owens N."/>
            <person name="Weber N.D."/>
            <person name="Virtaneva K."/>
            <person name="Barbian K."/>
            <person name="Babar A."/>
            <person name="Rosenke K."/>
        </authorList>
    </citation>
    <scope>NUCLEOTIDE SEQUENCE [LARGE SCALE GENOMIC DNA]</scope>
    <source>
        <strain evidence="15">CBS 101.48</strain>
    </source>
</reference>
<evidence type="ECO:0008006" key="17">
    <source>
        <dbReference type="Google" id="ProtNLM"/>
    </source>
</evidence>
<feature type="compositionally biased region" description="Low complexity" evidence="11">
    <location>
        <begin position="990"/>
        <end position="1002"/>
    </location>
</feature>
<evidence type="ECO:0000256" key="9">
    <source>
        <dbReference type="PROSITE-ProRule" id="PRU00192"/>
    </source>
</evidence>
<dbReference type="InterPro" id="IPR001452">
    <property type="entry name" value="SH3_domain"/>
</dbReference>
<dbReference type="Pfam" id="PF06017">
    <property type="entry name" value="Myosin_TH1"/>
    <property type="match status" value="1"/>
</dbReference>
<dbReference type="FunFam" id="1.20.120.720:FF:000015">
    <property type="entry name" value="Myosin I"/>
    <property type="match status" value="1"/>
</dbReference>
<keyword evidence="5 10" id="KW-0067">ATP-binding</keyword>
<dbReference type="Pfam" id="PF00018">
    <property type="entry name" value="SH3_1"/>
    <property type="match status" value="1"/>
</dbReference>
<evidence type="ECO:0000256" key="4">
    <source>
        <dbReference type="ARBA" id="ARBA00022741"/>
    </source>
</evidence>
<dbReference type="GO" id="GO:0016459">
    <property type="term" value="C:myosin complex"/>
    <property type="evidence" value="ECO:0007669"/>
    <property type="project" value="UniProtKB-KW"/>
</dbReference>
<dbReference type="SUPFAM" id="SSF50044">
    <property type="entry name" value="SH3-domain"/>
    <property type="match status" value="1"/>
</dbReference>
<dbReference type="Gene3D" id="1.20.120.720">
    <property type="entry name" value="Myosin VI head, motor domain, U50 subdomain"/>
    <property type="match status" value="1"/>
</dbReference>
<evidence type="ECO:0000256" key="11">
    <source>
        <dbReference type="SAM" id="MobiDB-lite"/>
    </source>
</evidence>
<dbReference type="InterPro" id="IPR036072">
    <property type="entry name" value="MYSc_Myo1"/>
</dbReference>
<dbReference type="STRING" id="4829.A0A168LDF4"/>
<evidence type="ECO:0000256" key="5">
    <source>
        <dbReference type="ARBA" id="ARBA00022840"/>
    </source>
</evidence>
<dbReference type="GO" id="GO:0051666">
    <property type="term" value="P:actin cortical patch localization"/>
    <property type="evidence" value="ECO:0007669"/>
    <property type="project" value="TreeGrafter"/>
</dbReference>
<dbReference type="Pfam" id="PF00063">
    <property type="entry name" value="Myosin_head"/>
    <property type="match status" value="1"/>
</dbReference>
<dbReference type="SUPFAM" id="SSF52540">
    <property type="entry name" value="P-loop containing nucleoside triphosphate hydrolases"/>
    <property type="match status" value="1"/>
</dbReference>
<dbReference type="Gene3D" id="2.30.30.40">
    <property type="entry name" value="SH3 Domains"/>
    <property type="match status" value="1"/>
</dbReference>
<dbReference type="PRINTS" id="PR00193">
    <property type="entry name" value="MYOSINHEAVY"/>
</dbReference>
<dbReference type="FunFam" id="2.30.30.40:FF:000072">
    <property type="entry name" value="Unconventional Myosin IB"/>
    <property type="match status" value="1"/>
</dbReference>
<evidence type="ECO:0000313" key="16">
    <source>
        <dbReference type="Proteomes" id="UP000078561"/>
    </source>
</evidence>
<feature type="region of interest" description="Actin-binding" evidence="10">
    <location>
        <begin position="581"/>
        <end position="603"/>
    </location>
</feature>
<dbReference type="PROSITE" id="PS50002">
    <property type="entry name" value="SH3"/>
    <property type="match status" value="1"/>
</dbReference>
<dbReference type="FunCoup" id="A0A168LDF4">
    <property type="interactions" value="156"/>
</dbReference>
<dbReference type="FunFam" id="1.10.10.820:FF:000001">
    <property type="entry name" value="Myosin heavy chain"/>
    <property type="match status" value="1"/>
</dbReference>
<feature type="compositionally biased region" description="Pro residues" evidence="11">
    <location>
        <begin position="1055"/>
        <end position="1076"/>
    </location>
</feature>
<evidence type="ECO:0000256" key="1">
    <source>
        <dbReference type="ARBA" id="ARBA00004134"/>
    </source>
</evidence>
<dbReference type="InterPro" id="IPR036961">
    <property type="entry name" value="Kinesin_motor_dom_sf"/>
</dbReference>
<feature type="compositionally biased region" description="Polar residues" evidence="11">
    <location>
        <begin position="1008"/>
        <end position="1025"/>
    </location>
</feature>
<dbReference type="PROSITE" id="PS51456">
    <property type="entry name" value="MYOSIN_MOTOR"/>
    <property type="match status" value="1"/>
</dbReference>
<evidence type="ECO:0000256" key="6">
    <source>
        <dbReference type="ARBA" id="ARBA00023123"/>
    </source>
</evidence>
<comment type="similarity">
    <text evidence="2 10">Belongs to the TRAFAC class myosin-kinesin ATPase superfamily. Myosin family.</text>
</comment>
<dbReference type="InterPro" id="IPR001609">
    <property type="entry name" value="Myosin_head_motor_dom-like"/>
</dbReference>
<evidence type="ECO:0000259" key="13">
    <source>
        <dbReference type="PROSITE" id="PS51456"/>
    </source>
</evidence>
<dbReference type="InParanoid" id="A0A168LDF4"/>
<dbReference type="OMA" id="AHMQFYR"/>
<evidence type="ECO:0000259" key="12">
    <source>
        <dbReference type="PROSITE" id="PS50002"/>
    </source>
</evidence>
<dbReference type="Gene3D" id="1.20.58.530">
    <property type="match status" value="1"/>
</dbReference>
<evidence type="ECO:0000256" key="8">
    <source>
        <dbReference type="ARBA" id="ARBA00023203"/>
    </source>
</evidence>
<feature type="binding site" evidence="10">
    <location>
        <begin position="121"/>
        <end position="128"/>
    </location>
    <ligand>
        <name>ATP</name>
        <dbReference type="ChEBI" id="CHEBI:30616"/>
    </ligand>
</feature>
<dbReference type="PANTHER" id="PTHR13140">
    <property type="entry name" value="MYOSIN"/>
    <property type="match status" value="1"/>
</dbReference>
<feature type="compositionally biased region" description="Pro residues" evidence="11">
    <location>
        <begin position="1141"/>
        <end position="1150"/>
    </location>
</feature>
<feature type="domain" description="Myosin motor" evidence="13">
    <location>
        <begin position="28"/>
        <end position="708"/>
    </location>
</feature>
<feature type="domain" description="TH1" evidence="14">
    <location>
        <begin position="748"/>
        <end position="943"/>
    </location>
</feature>